<keyword evidence="2" id="KW-1185">Reference proteome</keyword>
<gene>
    <name evidence="1" type="ORF">NTG6680_2928</name>
</gene>
<name>A0ABM8Z2Q1_9PROT</name>
<proteinExistence type="predicted"/>
<evidence type="ECO:0000313" key="2">
    <source>
        <dbReference type="Proteomes" id="UP000839052"/>
    </source>
</evidence>
<reference evidence="1 2" key="1">
    <citation type="submission" date="2021-10" db="EMBL/GenBank/DDBJ databases">
        <authorList>
            <person name="Koch H."/>
        </authorList>
    </citation>
    <scope>NUCLEOTIDE SEQUENCE [LARGE SCALE GENOMIC DNA]</scope>
    <source>
        <strain evidence="1">6680</strain>
    </source>
</reference>
<evidence type="ECO:0000313" key="1">
    <source>
        <dbReference type="EMBL" id="CAG9934177.1"/>
    </source>
</evidence>
<protein>
    <submittedName>
        <fullName evidence="1">Uncharacterized protein</fullName>
    </submittedName>
</protein>
<dbReference type="RefSeq" id="WP_239797843.1">
    <property type="nucleotide sequence ID" value="NZ_OU912926.1"/>
</dbReference>
<sequence length="69" mass="7942">MLFDQPADHLEPNESLQGAAVLKGSTYEFKLQYLINIFRWHTFVHGTTYLHFTFAGRASPIAWNRGTQT</sequence>
<dbReference type="Proteomes" id="UP000839052">
    <property type="component" value="Chromosome"/>
</dbReference>
<accession>A0ABM8Z2Q1</accession>
<organism evidence="1 2">
    <name type="scientific">Candidatus Nitrotoga arctica</name>
    <dbReference type="NCBI Taxonomy" id="453162"/>
    <lineage>
        <taxon>Bacteria</taxon>
        <taxon>Pseudomonadati</taxon>
        <taxon>Pseudomonadota</taxon>
        <taxon>Betaproteobacteria</taxon>
        <taxon>Nitrosomonadales</taxon>
        <taxon>Gallionellaceae</taxon>
        <taxon>Candidatus Nitrotoga</taxon>
    </lineage>
</organism>
<dbReference type="EMBL" id="OU912926">
    <property type="protein sequence ID" value="CAG9934177.1"/>
    <property type="molecule type" value="Genomic_DNA"/>
</dbReference>